<name>A0A238ZVS1_9ACTN</name>
<comment type="similarity">
    <text evidence="1">Belongs to the NAD(P)-dependent epimerase/dehydratase family.</text>
</comment>
<dbReference type="PANTHER" id="PTHR43103:SF5">
    <property type="entry name" value="4-EPIMERASE, PUTATIVE (AFU_ORTHOLOGUE AFUA_7G00360)-RELATED"/>
    <property type="match status" value="1"/>
</dbReference>
<dbReference type="SUPFAM" id="SSF51735">
    <property type="entry name" value="NAD(P)-binding Rossmann-fold domains"/>
    <property type="match status" value="1"/>
</dbReference>
<protein>
    <submittedName>
        <fullName evidence="5">Uronate dehydrogenase</fullName>
    </submittedName>
</protein>
<dbReference type="EMBL" id="FZOH01000001">
    <property type="protein sequence ID" value="SNR87546.1"/>
    <property type="molecule type" value="Genomic_DNA"/>
</dbReference>
<evidence type="ECO:0000259" key="4">
    <source>
        <dbReference type="Pfam" id="PF01370"/>
    </source>
</evidence>
<proteinExistence type="inferred from homology"/>
<keyword evidence="6" id="KW-1185">Reference proteome</keyword>
<evidence type="ECO:0000256" key="1">
    <source>
        <dbReference type="ARBA" id="ARBA00007637"/>
    </source>
</evidence>
<dbReference type="PROSITE" id="PS00061">
    <property type="entry name" value="ADH_SHORT"/>
    <property type="match status" value="1"/>
</dbReference>
<evidence type="ECO:0000256" key="3">
    <source>
        <dbReference type="ARBA" id="ARBA00023027"/>
    </source>
</evidence>
<dbReference type="InterPro" id="IPR001509">
    <property type="entry name" value="Epimerase_deHydtase"/>
</dbReference>
<dbReference type="GO" id="GO:0016491">
    <property type="term" value="F:oxidoreductase activity"/>
    <property type="evidence" value="ECO:0007669"/>
    <property type="project" value="UniProtKB-KW"/>
</dbReference>
<dbReference type="RefSeq" id="WP_089402192.1">
    <property type="nucleotide sequence ID" value="NZ_FZOH01000001.1"/>
</dbReference>
<accession>A0A238ZVS1</accession>
<dbReference type="Gene3D" id="3.40.50.720">
    <property type="entry name" value="NAD(P)-binding Rossmann-like Domain"/>
    <property type="match status" value="1"/>
</dbReference>
<reference evidence="6" key="1">
    <citation type="submission" date="2017-06" db="EMBL/GenBank/DDBJ databases">
        <authorList>
            <person name="Varghese N."/>
            <person name="Submissions S."/>
        </authorList>
    </citation>
    <scope>NUCLEOTIDE SEQUENCE [LARGE SCALE GENOMIC DNA]</scope>
    <source>
        <strain evidence="6">DSM 45423</strain>
    </source>
</reference>
<evidence type="ECO:0000313" key="6">
    <source>
        <dbReference type="Proteomes" id="UP000198386"/>
    </source>
</evidence>
<gene>
    <name evidence="5" type="ORF">SAMN04488107_0385</name>
</gene>
<sequence>MTGPVLLTGAAGQIGTVLRAGLPERGWAVRSLDTAEVAAPRAGEETVVADVTDLDATTAAARGAAAVVHLAGVSTESTWAAVSHANVEGTYCVLESARRAGVGRVVLASSNHATGFTERPASGPLREDATPPRPDTYYGVSKVAGEALGALYADRYGLDVVCLRIGTQAPEPPSLRALATWLSPRDAVSLVHAALSAPSPGFRVVWGVSANTRGWWDLTAARALGYEPADDAEGFAAALVAAHGEPDPADPVHRRVGGEFTLPRFDAEIAGARS</sequence>
<dbReference type="InterPro" id="IPR036291">
    <property type="entry name" value="NAD(P)-bd_dom_sf"/>
</dbReference>
<dbReference type="PANTHER" id="PTHR43103">
    <property type="entry name" value="NUCLEOSIDE-DIPHOSPHATE-SUGAR EPIMERASE"/>
    <property type="match status" value="1"/>
</dbReference>
<keyword evidence="2" id="KW-0560">Oxidoreductase</keyword>
<keyword evidence="3" id="KW-0520">NAD</keyword>
<organism evidence="5 6">
    <name type="scientific">Geodermatophilus saharensis</name>
    <dbReference type="NCBI Taxonomy" id="1137994"/>
    <lineage>
        <taxon>Bacteria</taxon>
        <taxon>Bacillati</taxon>
        <taxon>Actinomycetota</taxon>
        <taxon>Actinomycetes</taxon>
        <taxon>Geodermatophilales</taxon>
        <taxon>Geodermatophilaceae</taxon>
        <taxon>Geodermatophilus</taxon>
    </lineage>
</organism>
<dbReference type="AlphaFoldDB" id="A0A238ZVS1"/>
<dbReference type="InterPro" id="IPR020904">
    <property type="entry name" value="Sc_DH/Rdtase_CS"/>
</dbReference>
<feature type="domain" description="NAD-dependent epimerase/dehydratase" evidence="4">
    <location>
        <begin position="5"/>
        <end position="166"/>
    </location>
</feature>
<evidence type="ECO:0000256" key="2">
    <source>
        <dbReference type="ARBA" id="ARBA00023002"/>
    </source>
</evidence>
<dbReference type="Pfam" id="PF01370">
    <property type="entry name" value="Epimerase"/>
    <property type="match status" value="1"/>
</dbReference>
<evidence type="ECO:0000313" key="5">
    <source>
        <dbReference type="EMBL" id="SNR87546.1"/>
    </source>
</evidence>
<dbReference type="CDD" id="cd08946">
    <property type="entry name" value="SDR_e"/>
    <property type="match status" value="1"/>
</dbReference>
<dbReference type="Proteomes" id="UP000198386">
    <property type="component" value="Unassembled WGS sequence"/>
</dbReference>
<dbReference type="OrthoDB" id="8770295at2"/>